<evidence type="ECO:0000313" key="2">
    <source>
        <dbReference type="Proteomes" id="UP000321570"/>
    </source>
</evidence>
<reference evidence="1 2" key="1">
    <citation type="submission" date="2019-07" db="EMBL/GenBank/DDBJ databases">
        <authorList>
            <person name="Jastrzebski P J."/>
            <person name="Paukszto L."/>
            <person name="Jastrzebski P J."/>
        </authorList>
    </citation>
    <scope>NUCLEOTIDE SEQUENCE [LARGE SCALE GENOMIC DNA]</scope>
    <source>
        <strain evidence="1 2">WMS-il1</strain>
    </source>
</reference>
<name>A0A564YNB0_HYMDI</name>
<evidence type="ECO:0000313" key="1">
    <source>
        <dbReference type="EMBL" id="VUZ48696.1"/>
    </source>
</evidence>
<keyword evidence="2" id="KW-1185">Reference proteome</keyword>
<sequence>MLWIVHFNTFIGAYGRTDPKNTLKSQEIKEGTSLGIHSFTYQLNGYWQCANEI</sequence>
<proteinExistence type="predicted"/>
<gene>
    <name evidence="1" type="ORF">WMSIL1_LOCUS8015</name>
</gene>
<organism evidence="1 2">
    <name type="scientific">Hymenolepis diminuta</name>
    <name type="common">Rat tapeworm</name>
    <dbReference type="NCBI Taxonomy" id="6216"/>
    <lineage>
        <taxon>Eukaryota</taxon>
        <taxon>Metazoa</taxon>
        <taxon>Spiralia</taxon>
        <taxon>Lophotrochozoa</taxon>
        <taxon>Platyhelminthes</taxon>
        <taxon>Cestoda</taxon>
        <taxon>Eucestoda</taxon>
        <taxon>Cyclophyllidea</taxon>
        <taxon>Hymenolepididae</taxon>
        <taxon>Hymenolepis</taxon>
    </lineage>
</organism>
<dbReference type="Proteomes" id="UP000321570">
    <property type="component" value="Unassembled WGS sequence"/>
</dbReference>
<protein>
    <submittedName>
        <fullName evidence="1">Uncharacterized protein</fullName>
    </submittedName>
</protein>
<dbReference type="AlphaFoldDB" id="A0A564YNB0"/>
<accession>A0A564YNB0</accession>
<dbReference type="EMBL" id="CABIJS010000310">
    <property type="protein sequence ID" value="VUZ48696.1"/>
    <property type="molecule type" value="Genomic_DNA"/>
</dbReference>